<proteinExistence type="predicted"/>
<dbReference type="Proteomes" id="UP000002899">
    <property type="component" value="Chromosome III"/>
</dbReference>
<dbReference type="VEuPathDB" id="PiroplasmaDB:BMR1_03g02045"/>
<accession>A0A0K3AQV7</accession>
<dbReference type="AlphaFoldDB" id="A0A0K3AQV7"/>
<gene>
    <name evidence="1" type="ORF">BMR1_03g02045</name>
</gene>
<dbReference type="GeneID" id="24425050"/>
<reference evidence="1 2" key="2">
    <citation type="journal article" date="2013" name="PLoS ONE">
        <title>Whole genome mapping and re-organization of the nuclear and mitochondrial genomes of Babesia microti isolates.</title>
        <authorList>
            <person name="Cornillot E."/>
            <person name="Dassouli A."/>
            <person name="Garg A."/>
            <person name="Pachikara N."/>
            <person name="Randazzo S."/>
            <person name="Depoix D."/>
            <person name="Carcy B."/>
            <person name="Delbecq S."/>
            <person name="Frutos R."/>
            <person name="Silva J.C."/>
            <person name="Sutton R."/>
            <person name="Krause P.J."/>
            <person name="Mamoun C.B."/>
        </authorList>
    </citation>
    <scope>NUCLEOTIDE SEQUENCE [LARGE SCALE GENOMIC DNA]</scope>
    <source>
        <strain evidence="1 2">RI</strain>
    </source>
</reference>
<sequence>MLVASRRLLLLTLPELSGQEHNLRNFRRVVLYKRDRKCPICDLKVHQAVPDWESDICEHAWRYIHGFSQTIKCGLYYYMKFTNYQSLRDEQRKLLNKNSINTISDTNNSLIGTNITTSSDNSTENLEKSTDI</sequence>
<organism evidence="1 2">
    <name type="scientific">Babesia microti (strain RI)</name>
    <dbReference type="NCBI Taxonomy" id="1133968"/>
    <lineage>
        <taxon>Eukaryota</taxon>
        <taxon>Sar</taxon>
        <taxon>Alveolata</taxon>
        <taxon>Apicomplexa</taxon>
        <taxon>Aconoidasida</taxon>
        <taxon>Piroplasmida</taxon>
        <taxon>Babesiidae</taxon>
        <taxon>Babesia</taxon>
    </lineage>
</organism>
<name>A0A0K3AQV7_BABMR</name>
<reference evidence="1 2" key="3">
    <citation type="journal article" date="2016" name="Sci. Rep.">
        <title>Genome-wide diversity and gene expression profiling of Babesia microti isolates identify polymorphic genes that mediate host-pathogen interactions.</title>
        <authorList>
            <person name="Silva J.C."/>
            <person name="Cornillot E."/>
            <person name="McCracken C."/>
            <person name="Usmani-Brown S."/>
            <person name="Dwivedi A."/>
            <person name="Ifeonu O.O."/>
            <person name="Crabtree J."/>
            <person name="Gotia H.T."/>
            <person name="Virji A.Z."/>
            <person name="Reynes C."/>
            <person name="Colinge J."/>
            <person name="Kumar V."/>
            <person name="Lawres L."/>
            <person name="Pazzi J.E."/>
            <person name="Pablo J.V."/>
            <person name="Hung C."/>
            <person name="Brancato J."/>
            <person name="Kumari P."/>
            <person name="Orvis J."/>
            <person name="Tretina K."/>
            <person name="Chibucos M."/>
            <person name="Ott S."/>
            <person name="Sadzewicz L."/>
            <person name="Sengamalay N."/>
            <person name="Shetty A.C."/>
            <person name="Su Q."/>
            <person name="Tallon L."/>
            <person name="Fraser C.M."/>
            <person name="Frutos R."/>
            <person name="Molina D.M."/>
            <person name="Krause P.J."/>
            <person name="Ben Mamoun C."/>
        </authorList>
    </citation>
    <scope>NUCLEOTIDE SEQUENCE [LARGE SCALE GENOMIC DNA]</scope>
    <source>
        <strain evidence="1 2">RI</strain>
    </source>
</reference>
<dbReference type="RefSeq" id="XP_012649019.1">
    <property type="nucleotide sequence ID" value="XM_012793565.1"/>
</dbReference>
<protein>
    <submittedName>
        <fullName evidence="1">Uncharacterized protein</fullName>
    </submittedName>
</protein>
<evidence type="ECO:0000313" key="2">
    <source>
        <dbReference type="Proteomes" id="UP000002899"/>
    </source>
</evidence>
<reference evidence="1 2" key="1">
    <citation type="journal article" date="2012" name="Nucleic Acids Res.">
        <title>Sequencing of the smallest Apicomplexan genome from the human pathogen Babesia microti.</title>
        <authorList>
            <person name="Cornillot E."/>
            <person name="Hadj-Kaddour K."/>
            <person name="Dassouli A."/>
            <person name="Noel B."/>
            <person name="Ranwez V."/>
            <person name="Vacherie B."/>
            <person name="Augagneur Y."/>
            <person name="Bres V."/>
            <person name="Duclos A."/>
            <person name="Randazzo S."/>
            <person name="Carcy B."/>
            <person name="Debierre-Grockiego F."/>
            <person name="Delbecq S."/>
            <person name="Moubri-Menage K."/>
            <person name="Shams-Eldin H."/>
            <person name="Usmani-Brown S."/>
            <person name="Bringaud F."/>
            <person name="Wincker P."/>
            <person name="Vivares C.P."/>
            <person name="Schwarz R.T."/>
            <person name="Schetters T.P."/>
            <person name="Krause P.J."/>
            <person name="Gorenflot A."/>
            <person name="Berry V."/>
            <person name="Barbe V."/>
            <person name="Ben Mamoun C."/>
        </authorList>
    </citation>
    <scope>NUCLEOTIDE SEQUENCE [LARGE SCALE GENOMIC DNA]</scope>
    <source>
        <strain evidence="1 2">RI</strain>
    </source>
</reference>
<dbReference type="KEGG" id="bmic:BMR1_03g02045"/>
<evidence type="ECO:0000313" key="1">
    <source>
        <dbReference type="EMBL" id="CTQ41008.1"/>
    </source>
</evidence>
<keyword evidence="2" id="KW-1185">Reference proteome</keyword>
<dbReference type="EMBL" id="LN871598">
    <property type="protein sequence ID" value="CTQ41008.1"/>
    <property type="molecule type" value="Genomic_DNA"/>
</dbReference>